<dbReference type="SUPFAM" id="SSF56281">
    <property type="entry name" value="Metallo-hydrolase/oxidoreductase"/>
    <property type="match status" value="1"/>
</dbReference>
<keyword evidence="2" id="KW-1185">Reference proteome</keyword>
<evidence type="ECO:0008006" key="3">
    <source>
        <dbReference type="Google" id="ProtNLM"/>
    </source>
</evidence>
<dbReference type="InterPro" id="IPR036866">
    <property type="entry name" value="RibonucZ/Hydroxyglut_hydro"/>
</dbReference>
<gene>
    <name evidence="1" type="ORF">ACU52_07965</name>
</gene>
<dbReference type="PANTHER" id="PTHR42967">
    <property type="entry name" value="METAL DEPENDENT HYDROLASE"/>
    <property type="match status" value="1"/>
</dbReference>
<comment type="caution">
    <text evidence="1">The sequence shown here is derived from an EMBL/GenBank/DDBJ whole genome shotgun (WGS) entry which is preliminary data.</text>
</comment>
<organism evidence="1 2">
    <name type="scientific">Xylanibacter rarus</name>
    <dbReference type="NCBI Taxonomy" id="1676614"/>
    <lineage>
        <taxon>Bacteria</taxon>
        <taxon>Pseudomonadati</taxon>
        <taxon>Bacteroidota</taxon>
        <taxon>Bacteroidia</taxon>
        <taxon>Bacteroidales</taxon>
        <taxon>Prevotellaceae</taxon>
        <taxon>Xylanibacter</taxon>
    </lineage>
</organism>
<dbReference type="Proteomes" id="UP000036951">
    <property type="component" value="Unassembled WGS sequence"/>
</dbReference>
<dbReference type="OrthoDB" id="36975at2"/>
<dbReference type="AlphaFoldDB" id="A0A8E1QXP6"/>
<protein>
    <recommendedName>
        <fullName evidence="3">Hydrolase</fullName>
    </recommendedName>
</protein>
<evidence type="ECO:0000313" key="2">
    <source>
        <dbReference type="Proteomes" id="UP000036951"/>
    </source>
</evidence>
<dbReference type="EMBL" id="LFQU01000013">
    <property type="protein sequence ID" value="KOO68447.1"/>
    <property type="molecule type" value="Genomic_DNA"/>
</dbReference>
<dbReference type="Gene3D" id="3.60.15.10">
    <property type="entry name" value="Ribonuclease Z/Hydroxyacylglutathione hydrolase-like"/>
    <property type="match status" value="1"/>
</dbReference>
<dbReference type="RefSeq" id="WP_053398408.1">
    <property type="nucleotide sequence ID" value="NZ_LFQU01000013.1"/>
</dbReference>
<accession>A0A8E1QXP6</accession>
<evidence type="ECO:0000313" key="1">
    <source>
        <dbReference type="EMBL" id="KOO68447.1"/>
    </source>
</evidence>
<dbReference type="PANTHER" id="PTHR42967:SF1">
    <property type="entry name" value="MBL FOLD METALLO-HYDROLASE"/>
    <property type="match status" value="1"/>
</dbReference>
<sequence>MKLYYIFHSCFMLEAEQCVIIFDYWKDSPDSNVKHMLEHTDKRVYFMASHFHEDHFNPEIFSLNVSNGQKRIILSRDIVRRRRAKETDADVLLRRGDTYSDDMISVKAFGSTDAGVSFMVETDGKKVFHAGDLNNWHWEDESTPQEVKKMEGDFMAVLRDIKAEYPAVDLAMFPVDPRLGTDFARGARQWIQTIKTTYMAPMHFPPAREKAMTFGKEAEFRGTKFLYIHREGEEIGTL</sequence>
<name>A0A8E1QXP6_9BACT</name>
<proteinExistence type="predicted"/>
<dbReference type="Pfam" id="PF13483">
    <property type="entry name" value="Lactamase_B_3"/>
    <property type="match status" value="1"/>
</dbReference>
<reference evidence="1 2" key="1">
    <citation type="submission" date="2015-06" db="EMBL/GenBank/DDBJ databases">
        <title>Prevotella sp. 109, sp. nov., a novel member of the family Prevotellaceae isolated from human faeces.</title>
        <authorList>
            <person name="Shkoporov A.N."/>
            <person name="Chaplin A.V."/>
            <person name="Kafarskaia L.I."/>
            <person name="Efimov B.A."/>
        </authorList>
    </citation>
    <scope>NUCLEOTIDE SEQUENCE [LARGE SCALE GENOMIC DNA]</scope>
    <source>
        <strain evidence="1 2">109</strain>
    </source>
</reference>